<dbReference type="PANTHER" id="PTHR43570">
    <property type="entry name" value="ALDEHYDE DEHYDROGENASE"/>
    <property type="match status" value="1"/>
</dbReference>
<keyword evidence="5" id="KW-0732">Signal</keyword>
<evidence type="ECO:0000313" key="8">
    <source>
        <dbReference type="Proteomes" id="UP000274922"/>
    </source>
</evidence>
<dbReference type="PIRSF" id="PIRSF036492">
    <property type="entry name" value="ALDH"/>
    <property type="match status" value="1"/>
</dbReference>
<dbReference type="EMBL" id="ML014280">
    <property type="protein sequence ID" value="RKO99506.1"/>
    <property type="molecule type" value="Genomic_DNA"/>
</dbReference>
<protein>
    <recommendedName>
        <fullName evidence="3">Aldehyde dehydrogenase</fullName>
    </recommendedName>
</protein>
<dbReference type="Proteomes" id="UP000274922">
    <property type="component" value="Unassembled WGS sequence"/>
</dbReference>
<feature type="active site" evidence="4">
    <location>
        <position position="268"/>
    </location>
</feature>
<proteinExistence type="inferred from homology"/>
<organism evidence="7 8">
    <name type="scientific">Caulochytrium protostelioides</name>
    <dbReference type="NCBI Taxonomy" id="1555241"/>
    <lineage>
        <taxon>Eukaryota</taxon>
        <taxon>Fungi</taxon>
        <taxon>Fungi incertae sedis</taxon>
        <taxon>Chytridiomycota</taxon>
        <taxon>Chytridiomycota incertae sedis</taxon>
        <taxon>Chytridiomycetes</taxon>
        <taxon>Caulochytriales</taxon>
        <taxon>Caulochytriaceae</taxon>
        <taxon>Caulochytrium</taxon>
    </lineage>
</organism>
<dbReference type="STRING" id="1555241.A0A4P9X3B1"/>
<accession>A0A4P9X3B1</accession>
<dbReference type="InterPro" id="IPR012394">
    <property type="entry name" value="Aldehyde_DH_NAD(P)"/>
</dbReference>
<dbReference type="InterPro" id="IPR016161">
    <property type="entry name" value="Ald_DH/histidinol_DH"/>
</dbReference>
<feature type="domain" description="Aldehyde dehydrogenase" evidence="6">
    <location>
        <begin position="30"/>
        <end position="468"/>
    </location>
</feature>
<name>A0A4P9X3B1_9FUNG</name>
<dbReference type="GO" id="GO:0006081">
    <property type="term" value="P:aldehyde metabolic process"/>
    <property type="evidence" value="ECO:0007669"/>
    <property type="project" value="InterPro"/>
</dbReference>
<evidence type="ECO:0000256" key="1">
    <source>
        <dbReference type="ARBA" id="ARBA00009986"/>
    </source>
</evidence>
<dbReference type="GO" id="GO:0004029">
    <property type="term" value="F:aldehyde dehydrogenase (NAD+) activity"/>
    <property type="evidence" value="ECO:0007669"/>
    <property type="project" value="TreeGrafter"/>
</dbReference>
<dbReference type="GO" id="GO:0005737">
    <property type="term" value="C:cytoplasm"/>
    <property type="evidence" value="ECO:0007669"/>
    <property type="project" value="TreeGrafter"/>
</dbReference>
<dbReference type="Gene3D" id="3.40.309.10">
    <property type="entry name" value="Aldehyde Dehydrogenase, Chain A, domain 2"/>
    <property type="match status" value="1"/>
</dbReference>
<dbReference type="PANTHER" id="PTHR43570:SF16">
    <property type="entry name" value="ALDEHYDE DEHYDROGENASE TYPE III, ISOFORM Q"/>
    <property type="match status" value="1"/>
</dbReference>
<dbReference type="InterPro" id="IPR016162">
    <property type="entry name" value="Ald_DH_N"/>
</dbReference>
<dbReference type="SUPFAM" id="SSF53720">
    <property type="entry name" value="ALDH-like"/>
    <property type="match status" value="1"/>
</dbReference>
<dbReference type="FunFam" id="3.40.605.10:FF:000004">
    <property type="entry name" value="Aldehyde dehydrogenase"/>
    <property type="match status" value="1"/>
</dbReference>
<gene>
    <name evidence="7" type="ORF">CXG81DRAFT_30189</name>
</gene>
<evidence type="ECO:0000256" key="2">
    <source>
        <dbReference type="ARBA" id="ARBA00023002"/>
    </source>
</evidence>
<feature type="signal peptide" evidence="5">
    <location>
        <begin position="1"/>
        <end position="20"/>
    </location>
</feature>
<dbReference type="Gene3D" id="3.40.605.10">
    <property type="entry name" value="Aldehyde Dehydrogenase, Chain A, domain 1"/>
    <property type="match status" value="1"/>
</dbReference>
<evidence type="ECO:0000313" key="7">
    <source>
        <dbReference type="EMBL" id="RKO99506.1"/>
    </source>
</evidence>
<keyword evidence="2 3" id="KW-0560">Oxidoreductase</keyword>
<dbReference type="CDD" id="cd07087">
    <property type="entry name" value="ALDH_F3-13-14_CALDH-like"/>
    <property type="match status" value="1"/>
</dbReference>
<evidence type="ECO:0000256" key="3">
    <source>
        <dbReference type="PIRNR" id="PIRNR036492"/>
    </source>
</evidence>
<feature type="active site" evidence="4">
    <location>
        <position position="234"/>
    </location>
</feature>
<sequence>MSLSLSMSLSLNVSLSQCLARDGRSPQSQTIEALRETFVAGTTRPYEWRMAQLKQLKAMLHENLTMLGDAVRADLGKSTGEFVVSEIFPVITDIAHTMDHLRGWMKGQPIQAPLLVATSRCRVVPEPRGVVLILGAWNYPVYLLIGPLVAALAAGNVAVLKPSEVATQSCAALVTLLQRYMDPRAVRVLNGGPSLASALIAKPSLDLIFFTGSTRVGRLVAQAAAANLTPTILELGGKCPVIVDETANLRTAARRLAWAKTMNSGQTCISPDHLFVHASVHDAFLAELRATLAEGETTVLDATLPDAAPRAHTRLVHQHHHEGLARVLAEQLETNPASQIAIGGRHDAALRAFELTVVTGVGADPAANPLMREEIFGPILPIIPYTDLDAVTASIRACPPPLALYVFSTQRGPVEKLRQATTSGTFMVNDALVNMTAPALPFGGIGASGQGRYHGYAGFEALSNMRSVFVASAGQEWLNRFRPPAPSWAYSNESRGPPPYQRLRTSATPGLPWGSDGLVQLGEAWIGSLEDRIAWGIPFS</sequence>
<dbReference type="InterPro" id="IPR015590">
    <property type="entry name" value="Aldehyde_DH_dom"/>
</dbReference>
<dbReference type="OrthoDB" id="440325at2759"/>
<dbReference type="AlphaFoldDB" id="A0A4P9X3B1"/>
<dbReference type="Pfam" id="PF00171">
    <property type="entry name" value="Aldedh"/>
    <property type="match status" value="1"/>
</dbReference>
<comment type="similarity">
    <text evidence="1 3">Belongs to the aldehyde dehydrogenase family.</text>
</comment>
<evidence type="ECO:0000259" key="6">
    <source>
        <dbReference type="Pfam" id="PF00171"/>
    </source>
</evidence>
<evidence type="ECO:0000256" key="4">
    <source>
        <dbReference type="PIRSR" id="PIRSR036492-1"/>
    </source>
</evidence>
<evidence type="ECO:0000256" key="5">
    <source>
        <dbReference type="SAM" id="SignalP"/>
    </source>
</evidence>
<reference evidence="8" key="1">
    <citation type="journal article" date="2018" name="Nat. Microbiol.">
        <title>Leveraging single-cell genomics to expand the fungal tree of life.</title>
        <authorList>
            <person name="Ahrendt S.R."/>
            <person name="Quandt C.A."/>
            <person name="Ciobanu D."/>
            <person name="Clum A."/>
            <person name="Salamov A."/>
            <person name="Andreopoulos B."/>
            <person name="Cheng J.F."/>
            <person name="Woyke T."/>
            <person name="Pelin A."/>
            <person name="Henrissat B."/>
            <person name="Reynolds N.K."/>
            <person name="Benny G.L."/>
            <person name="Smith M.E."/>
            <person name="James T.Y."/>
            <person name="Grigoriev I.V."/>
        </authorList>
    </citation>
    <scope>NUCLEOTIDE SEQUENCE [LARGE SCALE GENOMIC DNA]</scope>
    <source>
        <strain evidence="8">ATCC 52028</strain>
    </source>
</reference>
<dbReference type="InterPro" id="IPR016163">
    <property type="entry name" value="Ald_DH_C"/>
</dbReference>
<keyword evidence="8" id="KW-1185">Reference proteome</keyword>
<feature type="chain" id="PRO_5020365860" description="Aldehyde dehydrogenase" evidence="5">
    <location>
        <begin position="21"/>
        <end position="540"/>
    </location>
</feature>